<evidence type="ECO:0000313" key="3">
    <source>
        <dbReference type="Proteomes" id="UP000787635"/>
    </source>
</evidence>
<dbReference type="Gene3D" id="3.30.450.20">
    <property type="entry name" value="PAS domain"/>
    <property type="match status" value="1"/>
</dbReference>
<sequence length="175" mass="20026">MATSKRPDPTGRESPLRDDEFIVTKTDPTGRITYANEVFLRVSHLSLREALGEPHSLIRHPAMPRSVFRLMWETIGRDGEFFGYVCNLASNGDHYWVFAHVTLSRDGAGRLVGYHSNRRKPDAAQVARIEPVYRRLVEEERRHADHRAGLEAGSRLFAQMMRERGVPYDAFAFSL</sequence>
<comment type="caution">
    <text evidence="2">The sequence shown here is derived from an EMBL/GenBank/DDBJ whole genome shotgun (WGS) entry which is preliminary data.</text>
</comment>
<dbReference type="InterPro" id="IPR000014">
    <property type="entry name" value="PAS"/>
</dbReference>
<keyword evidence="3" id="KW-1185">Reference proteome</keyword>
<dbReference type="SUPFAM" id="SSF55785">
    <property type="entry name" value="PYP-like sensor domain (PAS domain)"/>
    <property type="match status" value="1"/>
</dbReference>
<name>A0ABX1DYB1_9PROT</name>
<dbReference type="Proteomes" id="UP000787635">
    <property type="component" value="Unassembled WGS sequence"/>
</dbReference>
<dbReference type="EMBL" id="JAAVNE010000001">
    <property type="protein sequence ID" value="NKC29488.1"/>
    <property type="molecule type" value="Genomic_DNA"/>
</dbReference>
<evidence type="ECO:0000259" key="1">
    <source>
        <dbReference type="Pfam" id="PF08447"/>
    </source>
</evidence>
<dbReference type="InterPro" id="IPR035965">
    <property type="entry name" value="PAS-like_dom_sf"/>
</dbReference>
<accession>A0ABX1DYB1</accession>
<reference evidence="2 3" key="1">
    <citation type="submission" date="2020-03" db="EMBL/GenBank/DDBJ databases">
        <title>Roseomonas selenitidurans sp. nov. isolated from urban soil.</title>
        <authorList>
            <person name="Liu H."/>
        </authorList>
    </citation>
    <scope>NUCLEOTIDE SEQUENCE [LARGE SCALE GENOMIC DNA]</scope>
    <source>
        <strain evidence="2 3">BU-1</strain>
    </source>
</reference>
<gene>
    <name evidence="2" type="ORF">HEQ75_01335</name>
</gene>
<feature type="domain" description="PAS fold-3" evidence="1">
    <location>
        <begin position="33"/>
        <end position="115"/>
    </location>
</feature>
<protein>
    <submittedName>
        <fullName evidence="2">PAS domain-containing protein</fullName>
    </submittedName>
</protein>
<dbReference type="CDD" id="cd00130">
    <property type="entry name" value="PAS"/>
    <property type="match status" value="1"/>
</dbReference>
<proteinExistence type="predicted"/>
<dbReference type="InterPro" id="IPR013655">
    <property type="entry name" value="PAS_fold_3"/>
</dbReference>
<dbReference type="Pfam" id="PF08447">
    <property type="entry name" value="PAS_3"/>
    <property type="match status" value="1"/>
</dbReference>
<evidence type="ECO:0000313" key="2">
    <source>
        <dbReference type="EMBL" id="NKC29488.1"/>
    </source>
</evidence>
<organism evidence="2 3">
    <name type="scientific">Falsiroseomonas selenitidurans</name>
    <dbReference type="NCBI Taxonomy" id="2716335"/>
    <lineage>
        <taxon>Bacteria</taxon>
        <taxon>Pseudomonadati</taxon>
        <taxon>Pseudomonadota</taxon>
        <taxon>Alphaproteobacteria</taxon>
        <taxon>Acetobacterales</taxon>
        <taxon>Roseomonadaceae</taxon>
        <taxon>Falsiroseomonas</taxon>
    </lineage>
</organism>
<dbReference type="RefSeq" id="WP_168026860.1">
    <property type="nucleotide sequence ID" value="NZ_JAAVNE010000001.1"/>
</dbReference>